<evidence type="ECO:0000256" key="2">
    <source>
        <dbReference type="ARBA" id="ARBA00022448"/>
    </source>
</evidence>
<dbReference type="PROSITE" id="PS01037">
    <property type="entry name" value="SBP_BACTERIAL_1"/>
    <property type="match status" value="1"/>
</dbReference>
<dbReference type="SUPFAM" id="SSF53850">
    <property type="entry name" value="Periplasmic binding protein-like II"/>
    <property type="match status" value="1"/>
</dbReference>
<feature type="transmembrane region" description="Helical" evidence="4">
    <location>
        <begin position="7"/>
        <end position="25"/>
    </location>
</feature>
<keyword evidence="3" id="KW-0732">Signal</keyword>
<evidence type="ECO:0000313" key="5">
    <source>
        <dbReference type="EMBL" id="MCM2535111.1"/>
    </source>
</evidence>
<proteinExistence type="inferred from homology"/>
<sequence>MKKWLPISITAIILLFFTVYMTFFLNTSSSQHIDRGSKHKVLHQFKLTFWRNSGTQAENQAYKDLVTSFEVSHPNISINMQSIPYSDYELKLRTQIAAGNPPDMMTIDSPNLALYANAGSLLSIDQYMRKEGRIGDIPKATLDGLSFKGKIYLAPIVESSIALYYNIHLFEEAGIPLPPKDPNKPLTWNEVLKIAQKINNPKKGIYGIDPAQGFGDGESPAYFKIPFLWQFGAQVLSPDGTTASGYLDSKEALETLQFYQDLYKKYGVAQVDLPPAPFENGKLAMTVLGSWTLDEIVKNNPNLKLGVDFGVAPLPMEKEQVVSNGGWALGISSKTQYPKEAWEFIKYVTSYDGIKKYVKETGDIPARSSVAKDMPEFNQYPKNIFFEQVQKYSMHRPVTPAYPVVSNAIKVLFEEVGIGGKDVSSSAEEAVLKINTGLKQIKNTINN</sequence>
<dbReference type="Gene3D" id="3.40.190.10">
    <property type="entry name" value="Periplasmic binding protein-like II"/>
    <property type="match status" value="2"/>
</dbReference>
<name>A0ABT0WFM1_9BACI</name>
<evidence type="ECO:0000256" key="3">
    <source>
        <dbReference type="ARBA" id="ARBA00022729"/>
    </source>
</evidence>
<protein>
    <submittedName>
        <fullName evidence="5">ABC transporter substrate-binding protein</fullName>
    </submittedName>
</protein>
<accession>A0ABT0WFM1</accession>
<evidence type="ECO:0000256" key="4">
    <source>
        <dbReference type="SAM" id="Phobius"/>
    </source>
</evidence>
<organism evidence="5 6">
    <name type="scientific">Neobacillus pocheonensis</name>
    <dbReference type="NCBI Taxonomy" id="363869"/>
    <lineage>
        <taxon>Bacteria</taxon>
        <taxon>Bacillati</taxon>
        <taxon>Bacillota</taxon>
        <taxon>Bacilli</taxon>
        <taxon>Bacillales</taxon>
        <taxon>Bacillaceae</taxon>
        <taxon>Neobacillus</taxon>
    </lineage>
</organism>
<dbReference type="Proteomes" id="UP001523262">
    <property type="component" value="Unassembled WGS sequence"/>
</dbReference>
<keyword evidence="4" id="KW-1133">Transmembrane helix</keyword>
<keyword evidence="4" id="KW-0812">Transmembrane</keyword>
<dbReference type="CDD" id="cd14748">
    <property type="entry name" value="PBP2_UgpB"/>
    <property type="match status" value="1"/>
</dbReference>
<dbReference type="InterPro" id="IPR006059">
    <property type="entry name" value="SBP"/>
</dbReference>
<evidence type="ECO:0000313" key="6">
    <source>
        <dbReference type="Proteomes" id="UP001523262"/>
    </source>
</evidence>
<comment type="caution">
    <text evidence="5">The sequence shown here is derived from an EMBL/GenBank/DDBJ whole genome shotgun (WGS) entry which is preliminary data.</text>
</comment>
<keyword evidence="2" id="KW-0813">Transport</keyword>
<reference evidence="5 6" key="1">
    <citation type="submission" date="2022-06" db="EMBL/GenBank/DDBJ databases">
        <authorList>
            <person name="Jeon C.O."/>
        </authorList>
    </citation>
    <scope>NUCLEOTIDE SEQUENCE [LARGE SCALE GENOMIC DNA]</scope>
    <source>
        <strain evidence="5 6">KCTC 13943</strain>
    </source>
</reference>
<keyword evidence="4" id="KW-0472">Membrane</keyword>
<dbReference type="InterPro" id="IPR006061">
    <property type="entry name" value="SBP_1_CS"/>
</dbReference>
<gene>
    <name evidence="5" type="ORF">NDK43_25685</name>
</gene>
<keyword evidence="6" id="KW-1185">Reference proteome</keyword>
<dbReference type="EMBL" id="JAMQCR010000002">
    <property type="protein sequence ID" value="MCM2535111.1"/>
    <property type="molecule type" value="Genomic_DNA"/>
</dbReference>
<dbReference type="PANTHER" id="PTHR30061:SF50">
    <property type="entry name" value="MALTOSE_MALTODEXTRIN-BINDING PERIPLASMIC PROTEIN"/>
    <property type="match status" value="1"/>
</dbReference>
<comment type="similarity">
    <text evidence="1">Belongs to the bacterial solute-binding protein 1 family.</text>
</comment>
<evidence type="ECO:0000256" key="1">
    <source>
        <dbReference type="ARBA" id="ARBA00008520"/>
    </source>
</evidence>
<dbReference type="Pfam" id="PF01547">
    <property type="entry name" value="SBP_bac_1"/>
    <property type="match status" value="1"/>
</dbReference>
<dbReference type="PANTHER" id="PTHR30061">
    <property type="entry name" value="MALTOSE-BINDING PERIPLASMIC PROTEIN"/>
    <property type="match status" value="1"/>
</dbReference>